<dbReference type="InterPro" id="IPR043504">
    <property type="entry name" value="Peptidase_S1_PA_chymotrypsin"/>
</dbReference>
<dbReference type="InterPro" id="IPR009003">
    <property type="entry name" value="Peptidase_S1_PA"/>
</dbReference>
<name>A0A917AHF1_9RHOB</name>
<evidence type="ECO:0000313" key="4">
    <source>
        <dbReference type="Proteomes" id="UP000606730"/>
    </source>
</evidence>
<dbReference type="PANTHER" id="PTHR15462">
    <property type="entry name" value="SERINE PROTEASE"/>
    <property type="match status" value="1"/>
</dbReference>
<dbReference type="Proteomes" id="UP000606730">
    <property type="component" value="Unassembled WGS sequence"/>
</dbReference>
<keyword evidence="1 2" id="KW-0732">Signal</keyword>
<dbReference type="OrthoDB" id="267336at2"/>
<dbReference type="PANTHER" id="PTHR15462:SF8">
    <property type="entry name" value="SERINE PROTEASE"/>
    <property type="match status" value="1"/>
</dbReference>
<evidence type="ECO:0000256" key="1">
    <source>
        <dbReference type="ARBA" id="ARBA00022729"/>
    </source>
</evidence>
<reference evidence="3" key="1">
    <citation type="journal article" date="2014" name="Int. J. Syst. Evol. Microbiol.">
        <title>Complete genome sequence of Corynebacterium casei LMG S-19264T (=DSM 44701T), isolated from a smear-ripened cheese.</title>
        <authorList>
            <consortium name="US DOE Joint Genome Institute (JGI-PGF)"/>
            <person name="Walter F."/>
            <person name="Albersmeier A."/>
            <person name="Kalinowski J."/>
            <person name="Ruckert C."/>
        </authorList>
    </citation>
    <scope>NUCLEOTIDE SEQUENCE</scope>
    <source>
        <strain evidence="3">CGMCC 1.16012</strain>
    </source>
</reference>
<reference evidence="3" key="2">
    <citation type="submission" date="2020-09" db="EMBL/GenBank/DDBJ databases">
        <authorList>
            <person name="Sun Q."/>
            <person name="Zhou Y."/>
        </authorList>
    </citation>
    <scope>NUCLEOTIDE SEQUENCE</scope>
    <source>
        <strain evidence="3">CGMCC 1.16012</strain>
    </source>
</reference>
<dbReference type="Pfam" id="PF13365">
    <property type="entry name" value="Trypsin_2"/>
    <property type="match status" value="1"/>
</dbReference>
<gene>
    <name evidence="3" type="ORF">GCM10011517_21140</name>
</gene>
<evidence type="ECO:0000313" key="3">
    <source>
        <dbReference type="EMBL" id="GGE53131.1"/>
    </source>
</evidence>
<dbReference type="AlphaFoldDB" id="A0A917AHF1"/>
<feature type="signal peptide" evidence="2">
    <location>
        <begin position="1"/>
        <end position="18"/>
    </location>
</feature>
<dbReference type="InterPro" id="IPR050966">
    <property type="entry name" value="Glutamyl_endopeptidase"/>
</dbReference>
<dbReference type="InterPro" id="IPR001314">
    <property type="entry name" value="Peptidase_S1A"/>
</dbReference>
<organism evidence="3 4">
    <name type="scientific">Actibacterium pelagium</name>
    <dbReference type="NCBI Taxonomy" id="2029103"/>
    <lineage>
        <taxon>Bacteria</taxon>
        <taxon>Pseudomonadati</taxon>
        <taxon>Pseudomonadota</taxon>
        <taxon>Alphaproteobacteria</taxon>
        <taxon>Rhodobacterales</taxon>
        <taxon>Roseobacteraceae</taxon>
        <taxon>Actibacterium</taxon>
    </lineage>
</organism>
<accession>A0A917AHF1</accession>
<comment type="caution">
    <text evidence="3">The sequence shown here is derived from an EMBL/GenBank/DDBJ whole genome shotgun (WGS) entry which is preliminary data.</text>
</comment>
<evidence type="ECO:0000256" key="2">
    <source>
        <dbReference type="SAM" id="SignalP"/>
    </source>
</evidence>
<dbReference type="GO" id="GO:0004252">
    <property type="term" value="F:serine-type endopeptidase activity"/>
    <property type="evidence" value="ECO:0007669"/>
    <property type="project" value="InterPro"/>
</dbReference>
<dbReference type="Gene3D" id="2.40.10.10">
    <property type="entry name" value="Trypsin-like serine proteases"/>
    <property type="match status" value="2"/>
</dbReference>
<keyword evidence="3" id="KW-0378">Hydrolase</keyword>
<keyword evidence="3" id="KW-0645">Protease</keyword>
<dbReference type="PRINTS" id="PR00722">
    <property type="entry name" value="CHYMOTRYPSIN"/>
</dbReference>
<protein>
    <submittedName>
        <fullName evidence="3">Serine protease</fullName>
    </submittedName>
</protein>
<sequence>MILRAFLCLTLLSSGAIAQDRLSELRLRSQTLGLEAVGRLDLPEGGYCTGVLVDNDLVLTAAHCLLRDGVVIDPREIIFQAGMRRDEAVASRAGLRAVMMPDFSLGGEDALQSIRSDVALVQLESGIPLAVAAPFETSDEVEQGDLIEVVSVGQGRRHTLSREAGCEVTDAYEQVMAFSCDVDHGSSGAPVFKQIGFRAKIVSIISRGYRDGDKTVSFGTEVAPAVEQLRADLYSGRGVFPVTVVEGRSVTVGGKKEIGGARFIKP</sequence>
<keyword evidence="4" id="KW-1185">Reference proteome</keyword>
<dbReference type="InterPro" id="IPR018114">
    <property type="entry name" value="TRYPSIN_HIS"/>
</dbReference>
<dbReference type="SUPFAM" id="SSF50494">
    <property type="entry name" value="Trypsin-like serine proteases"/>
    <property type="match status" value="1"/>
</dbReference>
<feature type="chain" id="PRO_5036857519" evidence="2">
    <location>
        <begin position="19"/>
        <end position="266"/>
    </location>
</feature>
<dbReference type="GO" id="GO:0006508">
    <property type="term" value="P:proteolysis"/>
    <property type="evidence" value="ECO:0007669"/>
    <property type="project" value="UniProtKB-KW"/>
</dbReference>
<dbReference type="RefSeq" id="WP_095594047.1">
    <property type="nucleotide sequence ID" value="NZ_BMKN01000002.1"/>
</dbReference>
<dbReference type="PROSITE" id="PS00134">
    <property type="entry name" value="TRYPSIN_HIS"/>
    <property type="match status" value="1"/>
</dbReference>
<proteinExistence type="predicted"/>
<dbReference type="EMBL" id="BMKN01000002">
    <property type="protein sequence ID" value="GGE53131.1"/>
    <property type="molecule type" value="Genomic_DNA"/>
</dbReference>